<feature type="repeat" description="TPR" evidence="3">
    <location>
        <begin position="249"/>
        <end position="282"/>
    </location>
</feature>
<keyword evidence="5" id="KW-1185">Reference proteome</keyword>
<reference evidence="4" key="2">
    <citation type="journal article" date="2023" name="Science">
        <title>Genomic signatures of disease resistance in endangered staghorn corals.</title>
        <authorList>
            <person name="Vollmer S.V."/>
            <person name="Selwyn J.D."/>
            <person name="Despard B.A."/>
            <person name="Roesel C.L."/>
        </authorList>
    </citation>
    <scope>NUCLEOTIDE SEQUENCE</scope>
    <source>
        <strain evidence="4">K2</strain>
    </source>
</reference>
<dbReference type="Pfam" id="PF13432">
    <property type="entry name" value="TPR_16"/>
    <property type="match status" value="1"/>
</dbReference>
<proteinExistence type="predicted"/>
<evidence type="ECO:0000313" key="4">
    <source>
        <dbReference type="EMBL" id="KAK2551579.1"/>
    </source>
</evidence>
<evidence type="ECO:0000256" key="1">
    <source>
        <dbReference type="ARBA" id="ARBA00022737"/>
    </source>
</evidence>
<dbReference type="AlphaFoldDB" id="A0AAD9PYV0"/>
<reference evidence="4" key="1">
    <citation type="journal article" date="2023" name="G3 (Bethesda)">
        <title>Whole genome assembly and annotation of the endangered Caribbean coral Acropora cervicornis.</title>
        <authorList>
            <person name="Selwyn J.D."/>
            <person name="Vollmer S.V."/>
        </authorList>
    </citation>
    <scope>NUCLEOTIDE SEQUENCE</scope>
    <source>
        <strain evidence="4">K2</strain>
    </source>
</reference>
<keyword evidence="1" id="KW-0677">Repeat</keyword>
<protein>
    <submittedName>
        <fullName evidence="4">Hsp70-Hsp90 organizing protein 3</fullName>
    </submittedName>
</protein>
<name>A0AAD9PYV0_ACRCE</name>
<dbReference type="Proteomes" id="UP001249851">
    <property type="component" value="Unassembled WGS sequence"/>
</dbReference>
<evidence type="ECO:0000313" key="5">
    <source>
        <dbReference type="Proteomes" id="UP001249851"/>
    </source>
</evidence>
<dbReference type="InterPro" id="IPR019734">
    <property type="entry name" value="TPR_rpt"/>
</dbReference>
<organism evidence="4 5">
    <name type="scientific">Acropora cervicornis</name>
    <name type="common">Staghorn coral</name>
    <dbReference type="NCBI Taxonomy" id="6130"/>
    <lineage>
        <taxon>Eukaryota</taxon>
        <taxon>Metazoa</taxon>
        <taxon>Cnidaria</taxon>
        <taxon>Anthozoa</taxon>
        <taxon>Hexacorallia</taxon>
        <taxon>Scleractinia</taxon>
        <taxon>Astrocoeniina</taxon>
        <taxon>Acroporidae</taxon>
        <taxon>Acropora</taxon>
    </lineage>
</organism>
<dbReference type="SUPFAM" id="SSF48452">
    <property type="entry name" value="TPR-like"/>
    <property type="match status" value="2"/>
</dbReference>
<dbReference type="GO" id="GO:0051879">
    <property type="term" value="F:Hsp90 protein binding"/>
    <property type="evidence" value="ECO:0007669"/>
    <property type="project" value="TreeGrafter"/>
</dbReference>
<dbReference type="EMBL" id="JARQWQ010000096">
    <property type="protein sequence ID" value="KAK2551579.1"/>
    <property type="molecule type" value="Genomic_DNA"/>
</dbReference>
<accession>A0AAD9PYV0</accession>
<sequence>MEGMNPMQDPGQLGMMGRKAMQVGSYPDAVRIFSMGLDQVRFLNLHPHCAAPFLRDRAECFWRLGNVQASMRDMEDSLRHGLPRDDFFAENVAQERKDFAIAIFKEKNYKGSIKQLNLALWLHPEDGSTTKFKRSVESHQAAAYFELKNYKKAVELGEESYKTNTSYRLKEEAERWKERGNQLLSCKERKTLDLVIACYTLALKFTPEHEKDLRATILSNRCLMYIRRENAEEALKDARDCVDVKPDSPKGQYRLGSSLLARKKYQEAMKPFSKSLQLLLSDASSSESDKVDTLTQLLSVALNLPDGTCSIQFNIPKNLIQNAINKAVADRDWKRLHLLFLGGGGEKKYERGSGGLAMGCDASSVPLEEVIRDDLPVLGKFIKILLDHEANSKPPKGKKSPLDVAMELDKNDVASMLIDRNVSSRTSELPKRMFKRDGLEAMRRGETKRAIELLQFSLKHEATKGKERLEVLQYLCELHFKEKAFDVCLDTGRKLKETYNGEKNEKDEQPNSNTVCN</sequence>
<keyword evidence="2 3" id="KW-0802">TPR repeat</keyword>
<dbReference type="PANTHER" id="PTHR22904:SF523">
    <property type="entry name" value="STRESS-INDUCED-PHOSPHOPROTEIN 1"/>
    <property type="match status" value="1"/>
</dbReference>
<dbReference type="Gene3D" id="1.25.40.10">
    <property type="entry name" value="Tetratricopeptide repeat domain"/>
    <property type="match status" value="2"/>
</dbReference>
<comment type="caution">
    <text evidence="4">The sequence shown here is derived from an EMBL/GenBank/DDBJ whole genome shotgun (WGS) entry which is preliminary data.</text>
</comment>
<dbReference type="InterPro" id="IPR011990">
    <property type="entry name" value="TPR-like_helical_dom_sf"/>
</dbReference>
<dbReference type="PANTHER" id="PTHR22904">
    <property type="entry name" value="TPR REPEAT CONTAINING PROTEIN"/>
    <property type="match status" value="1"/>
</dbReference>
<gene>
    <name evidence="4" type="ORF">P5673_027558</name>
</gene>
<evidence type="ECO:0000256" key="2">
    <source>
        <dbReference type="ARBA" id="ARBA00022803"/>
    </source>
</evidence>
<dbReference type="PROSITE" id="PS50005">
    <property type="entry name" value="TPR"/>
    <property type="match status" value="1"/>
</dbReference>
<dbReference type="SMART" id="SM00028">
    <property type="entry name" value="TPR"/>
    <property type="match status" value="5"/>
</dbReference>
<evidence type="ECO:0000256" key="3">
    <source>
        <dbReference type="PROSITE-ProRule" id="PRU00339"/>
    </source>
</evidence>